<dbReference type="RefSeq" id="WP_168913214.1">
    <property type="nucleotide sequence ID" value="NZ_JABACI010000004.1"/>
</dbReference>
<comment type="caution">
    <text evidence="1">The sequence shown here is derived from an EMBL/GenBank/DDBJ whole genome shotgun (WGS) entry which is preliminary data.</text>
</comment>
<dbReference type="EMBL" id="JABACI010000004">
    <property type="protein sequence ID" value="NLP84732.1"/>
    <property type="molecule type" value="Genomic_DNA"/>
</dbReference>
<proteinExistence type="predicted"/>
<evidence type="ECO:0000313" key="2">
    <source>
        <dbReference type="Proteomes" id="UP001429745"/>
    </source>
</evidence>
<dbReference type="Proteomes" id="UP001429745">
    <property type="component" value="Unassembled WGS sequence"/>
</dbReference>
<protein>
    <submittedName>
        <fullName evidence="1">Uncharacterized protein</fullName>
    </submittedName>
</protein>
<name>A0ABX1KCG9_9MICO</name>
<evidence type="ECO:0000313" key="1">
    <source>
        <dbReference type="EMBL" id="NLP84732.1"/>
    </source>
</evidence>
<keyword evidence="2" id="KW-1185">Reference proteome</keyword>
<dbReference type="Pfam" id="PF19736">
    <property type="entry name" value="DUF6226"/>
    <property type="match status" value="1"/>
</dbReference>
<reference evidence="1 2" key="1">
    <citation type="submission" date="2020-04" db="EMBL/GenBank/DDBJ databases">
        <title>CFH 90308 Microbacterium sp.</title>
        <authorList>
            <person name="Nie G."/>
            <person name="Ming H."/>
            <person name="Xia T."/>
        </authorList>
    </citation>
    <scope>NUCLEOTIDE SEQUENCE [LARGE SCALE GENOMIC DNA]</scope>
    <source>
        <strain evidence="1 2">CFH 90308</strain>
    </source>
</reference>
<sequence>MPAYVRPAIAVPPFLDDEGRPYGGRWGSGSPPEDSYSVVSHPERFGPLHAVGDALVAWLVHEFDAVAEESAEVAADFLHPPTDVVRAVRVTPSAEAAAPLTFVFASFPGILVHAGFLFEDRYPSCGCDACDEEWDSTATELERAVGAVVSGGFSEAYAPDAELPVWFRLVRPDGWRGGSSRADAFPADLLTRVRPLLTPARAWSAWPPRRVA</sequence>
<accession>A0ABX1KCG9</accession>
<organism evidence="1 2">
    <name type="scientific">Microbacterium salsuginis</name>
    <dbReference type="NCBI Taxonomy" id="2722803"/>
    <lineage>
        <taxon>Bacteria</taxon>
        <taxon>Bacillati</taxon>
        <taxon>Actinomycetota</taxon>
        <taxon>Actinomycetes</taxon>
        <taxon>Micrococcales</taxon>
        <taxon>Microbacteriaceae</taxon>
        <taxon>Microbacterium</taxon>
    </lineage>
</organism>
<gene>
    <name evidence="1" type="ORF">HF576_12815</name>
</gene>
<dbReference type="InterPro" id="IPR045773">
    <property type="entry name" value="DUF6226"/>
</dbReference>